<keyword evidence="1" id="KW-1133">Transmembrane helix</keyword>
<evidence type="ECO:0000313" key="3">
    <source>
        <dbReference type="Proteomes" id="UP000054815"/>
    </source>
</evidence>
<comment type="caution">
    <text evidence="2">The sequence shown here is derived from an EMBL/GenBank/DDBJ whole genome shotgun (WGS) entry which is preliminary data.</text>
</comment>
<evidence type="ECO:0000313" key="2">
    <source>
        <dbReference type="EMBL" id="KRX99136.1"/>
    </source>
</evidence>
<protein>
    <submittedName>
        <fullName evidence="2">Uncharacterized protein</fullName>
    </submittedName>
</protein>
<sequence length="186" mass="20483">MEAYAVPKCSAISGQLAANVGVSTPIFSKFYANFYRITLAYSDRPACGDVGSIGAFDSYLRICLVILFLYWGCGHHRPLFSWLAHLSLYSHLLAVFVAIPTRLLFVVVLSSCWLSCLAGTLIFFFCLHVSNLISMFVALVPVTSVSECGPRHLLFSNNLLLDGVNEAARSDVIAHLMERRIASMLV</sequence>
<keyword evidence="1" id="KW-0472">Membrane</keyword>
<proteinExistence type="predicted"/>
<reference evidence="2 3" key="1">
    <citation type="submission" date="2015-01" db="EMBL/GenBank/DDBJ databases">
        <title>Evolution of Trichinella species and genotypes.</title>
        <authorList>
            <person name="Korhonen P.K."/>
            <person name="Edoardo P."/>
            <person name="Giuseppe L.R."/>
            <person name="Gasser R.B."/>
        </authorList>
    </citation>
    <scope>NUCLEOTIDE SEQUENCE [LARGE SCALE GENOMIC DNA]</scope>
    <source>
        <strain evidence="2">ISS141</strain>
    </source>
</reference>
<keyword evidence="1" id="KW-0812">Transmembrane</keyword>
<dbReference type="Proteomes" id="UP000054815">
    <property type="component" value="Unassembled WGS sequence"/>
</dbReference>
<feature type="transmembrane region" description="Helical" evidence="1">
    <location>
        <begin position="53"/>
        <end position="72"/>
    </location>
</feature>
<gene>
    <name evidence="2" type="ORF">T4E_8963</name>
</gene>
<dbReference type="EMBL" id="JYDU01000016">
    <property type="protein sequence ID" value="KRX99136.1"/>
    <property type="molecule type" value="Genomic_DNA"/>
</dbReference>
<organism evidence="2 3">
    <name type="scientific">Trichinella pseudospiralis</name>
    <name type="common">Parasitic roundworm</name>
    <dbReference type="NCBI Taxonomy" id="6337"/>
    <lineage>
        <taxon>Eukaryota</taxon>
        <taxon>Metazoa</taxon>
        <taxon>Ecdysozoa</taxon>
        <taxon>Nematoda</taxon>
        <taxon>Enoplea</taxon>
        <taxon>Dorylaimia</taxon>
        <taxon>Trichinellida</taxon>
        <taxon>Trichinellidae</taxon>
        <taxon>Trichinella</taxon>
    </lineage>
</organism>
<dbReference type="AlphaFoldDB" id="A0A0V0YGK5"/>
<accession>A0A0V0YGK5</accession>
<name>A0A0V0YGK5_TRIPS</name>
<evidence type="ECO:0000256" key="1">
    <source>
        <dbReference type="SAM" id="Phobius"/>
    </source>
</evidence>